<protein>
    <recommendedName>
        <fullName evidence="13">DNA polymerase III PolC-type</fullName>
        <shortName evidence="13">PolIII</shortName>
        <ecNumber evidence="13">2.7.7.7</ecNumber>
    </recommendedName>
</protein>
<dbReference type="KEGG" id="mas:Mahau_1904"/>
<feature type="domain" description="Polymerase/histidinol phosphatase N-terminal" evidence="16">
    <location>
        <begin position="330"/>
        <end position="397"/>
    </location>
</feature>
<dbReference type="InterPro" id="IPR013520">
    <property type="entry name" value="Ribonucl_H"/>
</dbReference>
<dbReference type="Gene3D" id="2.40.50.140">
    <property type="entry name" value="Nucleic acid-binding proteins"/>
    <property type="match status" value="1"/>
</dbReference>
<dbReference type="InterPro" id="IPR012337">
    <property type="entry name" value="RNaseH-like_sf"/>
</dbReference>
<feature type="domain" description="Exonuclease" evidence="15">
    <location>
        <begin position="414"/>
        <end position="579"/>
    </location>
</feature>
<comment type="catalytic activity">
    <reaction evidence="12 13">
        <text>DNA(n) + a 2'-deoxyribonucleoside 5'-triphosphate = DNA(n+1) + diphosphate</text>
        <dbReference type="Rhea" id="RHEA:22508"/>
        <dbReference type="Rhea" id="RHEA-COMP:17339"/>
        <dbReference type="Rhea" id="RHEA-COMP:17340"/>
        <dbReference type="ChEBI" id="CHEBI:33019"/>
        <dbReference type="ChEBI" id="CHEBI:61560"/>
        <dbReference type="ChEBI" id="CHEBI:173112"/>
        <dbReference type="EC" id="2.7.7.7"/>
    </reaction>
</comment>
<dbReference type="Gene3D" id="6.10.140.1510">
    <property type="match status" value="1"/>
</dbReference>
<dbReference type="Pfam" id="PF02811">
    <property type="entry name" value="PHP"/>
    <property type="match status" value="1"/>
</dbReference>
<dbReference type="CDD" id="cd07435">
    <property type="entry name" value="PHP_PolIIIA_POLC"/>
    <property type="match status" value="1"/>
</dbReference>
<dbReference type="RefSeq" id="WP_013781508.1">
    <property type="nucleotide sequence ID" value="NC_015520.1"/>
</dbReference>
<dbReference type="InterPro" id="IPR004805">
    <property type="entry name" value="DnaE2/DnaE/PolC"/>
</dbReference>
<dbReference type="PANTHER" id="PTHR32294:SF5">
    <property type="entry name" value="DNA POLYMERASE III POLC-TYPE"/>
    <property type="match status" value="1"/>
</dbReference>
<evidence type="ECO:0000256" key="13">
    <source>
        <dbReference type="HAMAP-Rule" id="MF_00356"/>
    </source>
</evidence>
<evidence type="ECO:0000256" key="6">
    <source>
        <dbReference type="ARBA" id="ARBA00022705"/>
    </source>
</evidence>
<dbReference type="Pfam" id="PF07733">
    <property type="entry name" value="DNA_pol3_alpha"/>
    <property type="match status" value="1"/>
</dbReference>
<dbReference type="InterPro" id="IPR006308">
    <property type="entry name" value="Pol_III_a_PolC-type_gram_pos"/>
</dbReference>
<dbReference type="OrthoDB" id="9804290at2"/>
<dbReference type="SMART" id="SM00481">
    <property type="entry name" value="POLIIIAc"/>
    <property type="match status" value="1"/>
</dbReference>
<dbReference type="Gene3D" id="3.30.420.10">
    <property type="entry name" value="Ribonuclease H-like superfamily/Ribonuclease H"/>
    <property type="match status" value="1"/>
</dbReference>
<dbReference type="PANTHER" id="PTHR32294">
    <property type="entry name" value="DNA POLYMERASE III SUBUNIT ALPHA"/>
    <property type="match status" value="1"/>
</dbReference>
<dbReference type="EMBL" id="CP002360">
    <property type="protein sequence ID" value="AEE97080.1"/>
    <property type="molecule type" value="Genomic_DNA"/>
</dbReference>
<comment type="function">
    <text evidence="11">DNA polymerase III is a complex, multichain enzyme responsible for most of the replicative synthesis in bacteria. This DNA polymerase also exhibits 3' to 5' exonuclease activity. The alpha chain is the DNA polymerase.</text>
</comment>
<sequence length="1427" mass="159436">MIQPLPLDKFPDKNTAQKLNDFFSRITLNKILVNRKKAQWTIEVFSEDSIDKAYISDVESAMLSVVPSLTAVNIKVIQQAFTDNASIDEIWAEMQRLMIDMEPLCKGWLTTASYNLDEAAGVFTLNIGDEHIVPVLYKRGIDRALGELFEQRTGNKVRIEINDNAMEAAAWRAQVEQERDQLEDEILLEMVKSSNNKGKSTSSENNDKKPCILYGSPISKDSHPISSVAEDSGRVTIEGEVIDISIRDTKNGKKIITFDITDHTSSITVKLFVDTQKATVLLDKLKTGLYVKVRGECQYDKYQRDLVVMAMDIIQIPAPIRQDTCPEKRVELHLHTQMSAMDAVSKVADLVKRAAYWQHKAIAITDHGVVQAFPEAYEAGRKYGINVIYGVEAYVVDDCVAMVTDADDRPINSDMVVLDIETTGLNAGTDKIIEIGAVRIKDGKYKDEFSSFINPHVPIPPSIVNLTGITDDMVSNAPDEGDVLQRFMEFAGDAVLVAHNAQFDMGFIRQHGQKYNLKFANPVLDTLTLARQLFKGLKHYKLDTLAHHLHIDMDNHHRAVDDARTAAEILFRCMDKLSEMGCQFLSDLNRVFGSSISNNSELYHAVILVKNQGGLKNLYKLISVSHIDYFYRKPRIPKSVLVQYRDNLIIGSGCDAGELYQALIKSAADSVIKDIVAFYDYLEIQPLDNAAHLIKEGKVADRQQLMDINKRIYELGKLFDKPVVATGDVHFLDPHDEYFRRILMHGQGFSDADQQAPLYFKTTDEMLEEFKYLGDDACREVVISNPNAIASMIEFVKPIPDEFYPPHIDRAEEEIQNMALSNALAIYGDPLPPIVKQRLDKELNAIITNGFSVLYLIAQKLVKKSLEDGYLVGSRGSVGSSFVATMCGITEVNPLPPHYVCPHCHYSDFDIDVDEYGCGADLPDKDCPVCGKPLKKDGYDTPFEVFLGFNGDKVPDIDLNFSGEYQPRAHKYTEELFGEGHVFRAGTIATIADKTAYGFVKNYLEEKGLVAHNAEVNRLVKNCTGIKRTTGQHPGGVMVVPKDKDILDFTPIQYPADEKDSGVITTHFDYHSISSRLVKLDILGHDDPTVIRMLEDITGIDAKGIPIGEKTVMKIFSSTEPLGVEPVQIGSEVGTIGIPEFGTRFVRQMLVDTRPTTFAELIRISGLSHGTDVWLNNAQDLIKQGVAKLSEVIATRDDIMLSLIHMGVEPGQAFRIMESVRKGKGLKPEDEQLMHDTGVPQWFIDSCKKIRYMFPKAHAVAYVIMAFRISYFKVYHPEAFYAAYFTVRADEFDADIVSKGPDTVQDSLHEIERKGNNATAKEKNLLTILEVAREMYARGIQVLPVDIAKSQADRFIVTDNGILPPFTALQGVGLNAARNIVAARGQAQFTSIQDLKERAKVSRTVVDIMKNHGCLRGLPETAQLSLF</sequence>
<accession>F4A1N0</accession>
<dbReference type="InterPro" id="IPR003141">
    <property type="entry name" value="Pol/His_phosphatase_N"/>
</dbReference>
<keyword evidence="3 13" id="KW-0963">Cytoplasm</keyword>
<comment type="subcellular location">
    <subcellularLocation>
        <location evidence="2 13">Cytoplasm</location>
    </subcellularLocation>
</comment>
<dbReference type="SMART" id="SM00479">
    <property type="entry name" value="EXOIII"/>
    <property type="match status" value="1"/>
</dbReference>
<evidence type="ECO:0000256" key="7">
    <source>
        <dbReference type="ARBA" id="ARBA00022722"/>
    </source>
</evidence>
<dbReference type="HOGENOM" id="CLU_003297_2_0_9"/>
<feature type="coiled-coil region" evidence="14">
    <location>
        <begin position="165"/>
        <end position="192"/>
    </location>
</feature>
<dbReference type="Pfam" id="PF17657">
    <property type="entry name" value="DNA_pol3_finger"/>
    <property type="match status" value="1"/>
</dbReference>
<dbReference type="EC" id="2.7.7.7" evidence="13"/>
<evidence type="ECO:0000256" key="12">
    <source>
        <dbReference type="ARBA" id="ARBA00049244"/>
    </source>
</evidence>
<dbReference type="GO" id="GO:0008408">
    <property type="term" value="F:3'-5' exonuclease activity"/>
    <property type="evidence" value="ECO:0007669"/>
    <property type="project" value="UniProtKB-UniRule"/>
</dbReference>
<dbReference type="SUPFAM" id="SSF50249">
    <property type="entry name" value="Nucleic acid-binding proteins"/>
    <property type="match status" value="1"/>
</dbReference>
<evidence type="ECO:0000256" key="10">
    <source>
        <dbReference type="ARBA" id="ARBA00022932"/>
    </source>
</evidence>
<proteinExistence type="inferred from homology"/>
<keyword evidence="5 13" id="KW-0548">Nucleotidyltransferase</keyword>
<dbReference type="eggNOG" id="COG2176">
    <property type="taxonomic scope" value="Bacteria"/>
</dbReference>
<organism evidence="17 18">
    <name type="scientific">Mahella australiensis (strain DSM 15567 / CIP 107919 / 50-1 BON)</name>
    <dbReference type="NCBI Taxonomy" id="697281"/>
    <lineage>
        <taxon>Bacteria</taxon>
        <taxon>Bacillati</taxon>
        <taxon>Bacillota</taxon>
        <taxon>Clostridia</taxon>
        <taxon>Thermoanaerobacterales</taxon>
        <taxon>Thermoanaerobacterales Family IV. Incertae Sedis</taxon>
        <taxon>Mahella</taxon>
    </lineage>
</organism>
<keyword evidence="14" id="KW-0175">Coiled coil</keyword>
<reference evidence="17 18" key="2">
    <citation type="journal article" date="2011" name="Stand. Genomic Sci.">
        <title>Complete genome sequence of Mahella australiensis type strain (50-1 BON).</title>
        <authorList>
            <person name="Sikorski J."/>
            <person name="Teshima H."/>
            <person name="Nolan M."/>
            <person name="Lucas S."/>
            <person name="Hammon N."/>
            <person name="Deshpande S."/>
            <person name="Cheng J.F."/>
            <person name="Pitluck S."/>
            <person name="Liolios K."/>
            <person name="Pagani I."/>
            <person name="Ivanova N."/>
            <person name="Huntemann M."/>
            <person name="Mavromatis K."/>
            <person name="Ovchinikova G."/>
            <person name="Pati A."/>
            <person name="Tapia R."/>
            <person name="Han C."/>
            <person name="Goodwin L."/>
            <person name="Chen A."/>
            <person name="Palaniappan K."/>
            <person name="Land M."/>
            <person name="Hauser L."/>
            <person name="Ngatchou-Djao O.D."/>
            <person name="Rohde M."/>
            <person name="Pukall R."/>
            <person name="Spring S."/>
            <person name="Abt B."/>
            <person name="Goker M."/>
            <person name="Detter J.C."/>
            <person name="Woyke T."/>
            <person name="Bristow J."/>
            <person name="Markowitz V."/>
            <person name="Hugenholtz P."/>
            <person name="Eisen J.A."/>
            <person name="Kyrpides N.C."/>
            <person name="Klenk H.P."/>
            <person name="Lapidus A."/>
        </authorList>
    </citation>
    <scope>NUCLEOTIDE SEQUENCE [LARGE SCALE GENOMIC DNA]</scope>
    <source>
        <strain evidence="18">DSM 15567 / CIP 107919 / 50-1 BON</strain>
    </source>
</reference>
<dbReference type="InterPro" id="IPR004365">
    <property type="entry name" value="NA-bd_OB_tRNA"/>
</dbReference>
<dbReference type="GO" id="GO:0003887">
    <property type="term" value="F:DNA-directed DNA polymerase activity"/>
    <property type="evidence" value="ECO:0007669"/>
    <property type="project" value="UniProtKB-UniRule"/>
</dbReference>
<dbReference type="STRING" id="697281.Mahau_1904"/>
<dbReference type="Pfam" id="PF00929">
    <property type="entry name" value="RNase_T"/>
    <property type="match status" value="1"/>
</dbReference>
<evidence type="ECO:0000313" key="18">
    <source>
        <dbReference type="Proteomes" id="UP000008457"/>
    </source>
</evidence>
<evidence type="ECO:0000256" key="2">
    <source>
        <dbReference type="ARBA" id="ARBA00004496"/>
    </source>
</evidence>
<dbReference type="CDD" id="cd04484">
    <property type="entry name" value="polC_OBF"/>
    <property type="match status" value="1"/>
</dbReference>
<evidence type="ECO:0000256" key="8">
    <source>
        <dbReference type="ARBA" id="ARBA00022801"/>
    </source>
</evidence>
<dbReference type="InterPro" id="IPR044923">
    <property type="entry name" value="PolC_middle_finger_sf"/>
</dbReference>
<dbReference type="GO" id="GO:0006261">
    <property type="term" value="P:DNA-templated DNA replication"/>
    <property type="evidence" value="ECO:0007669"/>
    <property type="project" value="UniProtKB-UniRule"/>
</dbReference>
<evidence type="ECO:0000256" key="11">
    <source>
        <dbReference type="ARBA" id="ARBA00025611"/>
    </source>
</evidence>
<dbReference type="InterPro" id="IPR036397">
    <property type="entry name" value="RNaseH_sf"/>
</dbReference>
<keyword evidence="4 13" id="KW-0808">Transferase</keyword>
<evidence type="ECO:0000256" key="4">
    <source>
        <dbReference type="ARBA" id="ARBA00022679"/>
    </source>
</evidence>
<evidence type="ECO:0000256" key="5">
    <source>
        <dbReference type="ARBA" id="ARBA00022695"/>
    </source>
</evidence>
<keyword evidence="8 13" id="KW-0378">Hydrolase</keyword>
<dbReference type="InterPro" id="IPR012340">
    <property type="entry name" value="NA-bd_OB-fold"/>
</dbReference>
<dbReference type="InterPro" id="IPR006054">
    <property type="entry name" value="DnaQ"/>
</dbReference>
<keyword evidence="18" id="KW-1185">Reference proteome</keyword>
<dbReference type="Pfam" id="PF01336">
    <property type="entry name" value="tRNA_anti-codon"/>
    <property type="match status" value="1"/>
</dbReference>
<keyword evidence="7 13" id="KW-0540">Nuclease</keyword>
<dbReference type="InterPro" id="IPR040982">
    <property type="entry name" value="DNA_pol3_finger"/>
</dbReference>
<dbReference type="Proteomes" id="UP000008457">
    <property type="component" value="Chromosome"/>
</dbReference>
<evidence type="ECO:0000256" key="14">
    <source>
        <dbReference type="SAM" id="Coils"/>
    </source>
</evidence>
<dbReference type="FunFam" id="3.30.420.10:FF:000045">
    <property type="entry name" value="3'-5' exonuclease DinG"/>
    <property type="match status" value="1"/>
</dbReference>
<dbReference type="GO" id="GO:0005737">
    <property type="term" value="C:cytoplasm"/>
    <property type="evidence" value="ECO:0007669"/>
    <property type="project" value="UniProtKB-SubCell"/>
</dbReference>
<dbReference type="GO" id="GO:0003677">
    <property type="term" value="F:DNA binding"/>
    <property type="evidence" value="ECO:0007669"/>
    <property type="project" value="UniProtKB-UniRule"/>
</dbReference>
<dbReference type="Gene3D" id="1.10.150.700">
    <property type="entry name" value="PolC, middle finger domain"/>
    <property type="match status" value="1"/>
</dbReference>
<evidence type="ECO:0000256" key="9">
    <source>
        <dbReference type="ARBA" id="ARBA00022839"/>
    </source>
</evidence>
<reference evidence="18" key="1">
    <citation type="submission" date="2010-11" db="EMBL/GenBank/DDBJ databases">
        <title>The complete genome of Mahella australiensis DSM 15567.</title>
        <authorList>
            <consortium name="US DOE Joint Genome Institute (JGI-PGF)"/>
            <person name="Lucas S."/>
            <person name="Copeland A."/>
            <person name="Lapidus A."/>
            <person name="Bruce D."/>
            <person name="Goodwin L."/>
            <person name="Pitluck S."/>
            <person name="Kyrpides N."/>
            <person name="Mavromatis K."/>
            <person name="Pagani I."/>
            <person name="Ivanova N."/>
            <person name="Teshima H."/>
            <person name="Brettin T."/>
            <person name="Detter J.C."/>
            <person name="Han C."/>
            <person name="Tapia R."/>
            <person name="Land M."/>
            <person name="Hauser L."/>
            <person name="Markowitz V."/>
            <person name="Cheng J.-F."/>
            <person name="Hugenholtz P."/>
            <person name="Woyke T."/>
            <person name="Wu D."/>
            <person name="Spring S."/>
            <person name="Pukall R."/>
            <person name="Steenblock K."/>
            <person name="Schneider S."/>
            <person name="Klenk H.-P."/>
            <person name="Eisen J.A."/>
        </authorList>
    </citation>
    <scope>NUCLEOTIDE SEQUENCE [LARGE SCALE GENOMIC DNA]</scope>
    <source>
        <strain evidence="18">DSM 15567 / CIP 107919 / 50-1 BON</strain>
    </source>
</reference>
<dbReference type="Gene3D" id="3.30.1900.20">
    <property type="match status" value="2"/>
</dbReference>
<dbReference type="InterPro" id="IPR011708">
    <property type="entry name" value="DNA_pol3_alpha_NTPase_dom"/>
</dbReference>
<evidence type="ECO:0000259" key="15">
    <source>
        <dbReference type="SMART" id="SM00479"/>
    </source>
</evidence>
<dbReference type="Gene3D" id="1.10.150.870">
    <property type="match status" value="1"/>
</dbReference>
<name>F4A1N0_MAHA5</name>
<dbReference type="NCBIfam" id="TIGR01405">
    <property type="entry name" value="polC_Gram_pos"/>
    <property type="match status" value="1"/>
</dbReference>
<keyword evidence="9 13" id="KW-0269">Exonuclease</keyword>
<dbReference type="CDD" id="cd06127">
    <property type="entry name" value="DEDDh"/>
    <property type="match status" value="1"/>
</dbReference>
<dbReference type="NCBIfam" id="NF001688">
    <property type="entry name" value="PRK00448.1"/>
    <property type="match status" value="1"/>
</dbReference>
<comment type="similarity">
    <text evidence="13">Belongs to the DNA polymerase type-C family. PolC subfamily.</text>
</comment>
<dbReference type="Pfam" id="PF14579">
    <property type="entry name" value="HHH_6"/>
    <property type="match status" value="1"/>
</dbReference>
<dbReference type="InterPro" id="IPR029460">
    <property type="entry name" value="DNAPol_HHH"/>
</dbReference>
<dbReference type="NCBIfam" id="TIGR00573">
    <property type="entry name" value="dnaq"/>
    <property type="match status" value="1"/>
</dbReference>
<comment type="function">
    <text evidence="1 13">Required for replicative DNA synthesis. This DNA polymerase also exhibits 3' to 5' exonuclease activity.</text>
</comment>
<evidence type="ECO:0000313" key="17">
    <source>
        <dbReference type="EMBL" id="AEE97080.1"/>
    </source>
</evidence>
<dbReference type="Gene3D" id="3.20.20.140">
    <property type="entry name" value="Metal-dependent hydrolases"/>
    <property type="match status" value="1"/>
</dbReference>
<dbReference type="HAMAP" id="MF_00356">
    <property type="entry name" value="DNApol_PolC"/>
    <property type="match status" value="1"/>
</dbReference>
<gene>
    <name evidence="13" type="primary">polC</name>
    <name evidence="17" type="ordered locus">Mahau_1904</name>
</gene>
<dbReference type="SUPFAM" id="SSF53098">
    <property type="entry name" value="Ribonuclease H-like"/>
    <property type="match status" value="1"/>
</dbReference>
<evidence type="ECO:0000256" key="1">
    <source>
        <dbReference type="ARBA" id="ARBA00003452"/>
    </source>
</evidence>
<evidence type="ECO:0000256" key="3">
    <source>
        <dbReference type="ARBA" id="ARBA00022490"/>
    </source>
</evidence>
<evidence type="ECO:0000259" key="16">
    <source>
        <dbReference type="SMART" id="SM00481"/>
    </source>
</evidence>
<keyword evidence="10 13" id="KW-0239">DNA-directed DNA polymerase</keyword>
<dbReference type="InterPro" id="IPR004013">
    <property type="entry name" value="PHP_dom"/>
</dbReference>
<keyword evidence="6 13" id="KW-0235">DNA replication</keyword>